<dbReference type="InterPro" id="IPR038418">
    <property type="entry name" value="6-PTP_synth/QueD_sf"/>
</dbReference>
<dbReference type="EMBL" id="LAZR01053416">
    <property type="protein sequence ID" value="KKK80794.1"/>
    <property type="molecule type" value="Genomic_DNA"/>
</dbReference>
<dbReference type="SUPFAM" id="SSF55620">
    <property type="entry name" value="Tetrahydrobiopterin biosynthesis enzymes-like"/>
    <property type="match status" value="1"/>
</dbReference>
<sequence length="65" mass="7143">GLFDSIIVVPVIPTAEGLAQYWAELLKRPFADAYPVKLHAYLTAIEVWETPNSCATYWVPPPGGV</sequence>
<dbReference type="Gene3D" id="3.30.479.10">
    <property type="entry name" value="6-pyruvoyl tetrahydropterin synthase/QueD"/>
    <property type="match status" value="1"/>
</dbReference>
<name>A0A0F9AQQ2_9ZZZZ</name>
<reference evidence="1" key="1">
    <citation type="journal article" date="2015" name="Nature">
        <title>Complex archaea that bridge the gap between prokaryotes and eukaryotes.</title>
        <authorList>
            <person name="Spang A."/>
            <person name="Saw J.H."/>
            <person name="Jorgensen S.L."/>
            <person name="Zaremba-Niedzwiedzka K."/>
            <person name="Martijn J."/>
            <person name="Lind A.E."/>
            <person name="van Eijk R."/>
            <person name="Schleper C."/>
            <person name="Guy L."/>
            <person name="Ettema T.J."/>
        </authorList>
    </citation>
    <scope>NUCLEOTIDE SEQUENCE</scope>
</reference>
<dbReference type="Pfam" id="PF01242">
    <property type="entry name" value="PTPS"/>
    <property type="match status" value="1"/>
</dbReference>
<feature type="non-terminal residue" evidence="1">
    <location>
        <position position="1"/>
    </location>
</feature>
<organism evidence="1">
    <name type="scientific">marine sediment metagenome</name>
    <dbReference type="NCBI Taxonomy" id="412755"/>
    <lineage>
        <taxon>unclassified sequences</taxon>
        <taxon>metagenomes</taxon>
        <taxon>ecological metagenomes</taxon>
    </lineage>
</organism>
<protein>
    <recommendedName>
        <fullName evidence="2">6-carboxy-5,6,7,8-tetrahydropterin synthase</fullName>
    </recommendedName>
</protein>
<comment type="caution">
    <text evidence="1">The sequence shown here is derived from an EMBL/GenBank/DDBJ whole genome shotgun (WGS) entry which is preliminary data.</text>
</comment>
<proteinExistence type="predicted"/>
<gene>
    <name evidence="1" type="ORF">LCGC14_2819940</name>
</gene>
<accession>A0A0F9AQQ2</accession>
<evidence type="ECO:0000313" key="1">
    <source>
        <dbReference type="EMBL" id="KKK80794.1"/>
    </source>
</evidence>
<dbReference type="AlphaFoldDB" id="A0A0F9AQQ2"/>
<dbReference type="InterPro" id="IPR007115">
    <property type="entry name" value="6-PTP_synth/QueD"/>
</dbReference>
<evidence type="ECO:0008006" key="2">
    <source>
        <dbReference type="Google" id="ProtNLM"/>
    </source>
</evidence>